<dbReference type="STRING" id="646529.Desaci_1064"/>
<dbReference type="AlphaFoldDB" id="I4D2S9"/>
<dbReference type="GO" id="GO:0004312">
    <property type="term" value="F:fatty acid synthase activity"/>
    <property type="evidence" value="ECO:0007669"/>
    <property type="project" value="InterPro"/>
</dbReference>
<dbReference type="Pfam" id="PF01575">
    <property type="entry name" value="MaoC_dehydratas"/>
    <property type="match status" value="1"/>
</dbReference>
<reference evidence="2 3" key="1">
    <citation type="journal article" date="2012" name="J. Bacteriol.">
        <title>Complete genome sequences of Desulfosporosinus orientis DSM765T, Desulfosporosinus youngiae DSM17734T, Desulfosporosinus meridiei DSM13257T, and Desulfosporosinus acidiphilus DSM22704T.</title>
        <authorList>
            <person name="Pester M."/>
            <person name="Brambilla E."/>
            <person name="Alazard D."/>
            <person name="Rattei T."/>
            <person name="Weinmaier T."/>
            <person name="Han J."/>
            <person name="Lucas S."/>
            <person name="Lapidus A."/>
            <person name="Cheng J.F."/>
            <person name="Goodwin L."/>
            <person name="Pitluck S."/>
            <person name="Peters L."/>
            <person name="Ovchinnikova G."/>
            <person name="Teshima H."/>
            <person name="Detter J.C."/>
            <person name="Han C.S."/>
            <person name="Tapia R."/>
            <person name="Land M.L."/>
            <person name="Hauser L."/>
            <person name="Kyrpides N.C."/>
            <person name="Ivanova N.N."/>
            <person name="Pagani I."/>
            <person name="Huntmann M."/>
            <person name="Wei C.L."/>
            <person name="Davenport K.W."/>
            <person name="Daligault H."/>
            <person name="Chain P.S."/>
            <person name="Chen A."/>
            <person name="Mavromatis K."/>
            <person name="Markowitz V."/>
            <person name="Szeto E."/>
            <person name="Mikhailova N."/>
            <person name="Pati A."/>
            <person name="Wagner M."/>
            <person name="Woyke T."/>
            <person name="Ollivier B."/>
            <person name="Klenk H.P."/>
            <person name="Spring S."/>
            <person name="Loy A."/>
        </authorList>
    </citation>
    <scope>NUCLEOTIDE SEQUENCE [LARGE SCALE GENOMIC DNA]</scope>
    <source>
        <strain evidence="3">DSM 22704 / JCM 16185 / SJ4</strain>
    </source>
</reference>
<evidence type="ECO:0000313" key="2">
    <source>
        <dbReference type="EMBL" id="AFM40103.1"/>
    </source>
</evidence>
<dbReference type="PANTHER" id="PTHR43841:SF3">
    <property type="entry name" value="(3R)-HYDROXYACYL-ACP DEHYDRATASE SUBUNIT HADB"/>
    <property type="match status" value="1"/>
</dbReference>
<proteinExistence type="predicted"/>
<dbReference type="Gene3D" id="3.10.129.10">
    <property type="entry name" value="Hotdog Thioesterase"/>
    <property type="match status" value="1"/>
</dbReference>
<dbReference type="Proteomes" id="UP000002892">
    <property type="component" value="Chromosome"/>
</dbReference>
<sequence length="141" mass="15472">MKSLSDYQVAEKLPIRKWIPTPMQIRQYAEASGDFNPIHLDDNYARQAGLGGVIAHGMLSMAQMAAMLTDWIGDGGAITKLDVRFEHMVRPGDTILFSGFVRARSENILVCDLAACNDRDKRVLSGLAYIAISPNKACSAE</sequence>
<gene>
    <name evidence="2" type="ordered locus">Desaci_1064</name>
</gene>
<name>I4D2S9_DESAJ</name>
<dbReference type="GO" id="GO:0005835">
    <property type="term" value="C:fatty acid synthase complex"/>
    <property type="evidence" value="ECO:0007669"/>
    <property type="project" value="InterPro"/>
</dbReference>
<accession>I4D2S9</accession>
<evidence type="ECO:0000259" key="1">
    <source>
        <dbReference type="Pfam" id="PF01575"/>
    </source>
</evidence>
<dbReference type="EMBL" id="CP003639">
    <property type="protein sequence ID" value="AFM40103.1"/>
    <property type="molecule type" value="Genomic_DNA"/>
</dbReference>
<dbReference type="InterPro" id="IPR029069">
    <property type="entry name" value="HotDog_dom_sf"/>
</dbReference>
<dbReference type="eggNOG" id="COG2030">
    <property type="taxonomic scope" value="Bacteria"/>
</dbReference>
<dbReference type="HOGENOM" id="CLU_094876_4_1_9"/>
<protein>
    <submittedName>
        <fullName evidence="2">Acyl dehydratase</fullName>
    </submittedName>
</protein>
<dbReference type="PANTHER" id="PTHR43841">
    <property type="entry name" value="3-HYDROXYACYL-THIOESTER DEHYDRATASE HTDX-RELATED"/>
    <property type="match status" value="1"/>
</dbReference>
<organism evidence="2 3">
    <name type="scientific">Desulfosporosinus acidiphilus (strain DSM 22704 / JCM 16185 / SJ4)</name>
    <dbReference type="NCBI Taxonomy" id="646529"/>
    <lineage>
        <taxon>Bacteria</taxon>
        <taxon>Bacillati</taxon>
        <taxon>Bacillota</taxon>
        <taxon>Clostridia</taxon>
        <taxon>Eubacteriales</taxon>
        <taxon>Desulfitobacteriaceae</taxon>
        <taxon>Desulfosporosinus</taxon>
    </lineage>
</organism>
<dbReference type="SUPFAM" id="SSF54637">
    <property type="entry name" value="Thioesterase/thiol ester dehydrase-isomerase"/>
    <property type="match status" value="1"/>
</dbReference>
<dbReference type="PRINTS" id="PR01483">
    <property type="entry name" value="FASYNTHASE"/>
</dbReference>
<dbReference type="KEGG" id="dai:Desaci_1064"/>
<evidence type="ECO:0000313" key="3">
    <source>
        <dbReference type="Proteomes" id="UP000002892"/>
    </source>
</evidence>
<dbReference type="InterPro" id="IPR003965">
    <property type="entry name" value="Fatty_acid_synthase"/>
</dbReference>
<feature type="domain" description="MaoC-like" evidence="1">
    <location>
        <begin position="15"/>
        <end position="97"/>
    </location>
</feature>
<dbReference type="RefSeq" id="WP_014826111.1">
    <property type="nucleotide sequence ID" value="NC_018068.1"/>
</dbReference>
<keyword evidence="3" id="KW-1185">Reference proteome</keyword>
<dbReference type="GO" id="GO:0006633">
    <property type="term" value="P:fatty acid biosynthetic process"/>
    <property type="evidence" value="ECO:0007669"/>
    <property type="project" value="InterPro"/>
</dbReference>
<dbReference type="OrthoDB" id="9801625at2"/>
<dbReference type="InterPro" id="IPR002539">
    <property type="entry name" value="MaoC-like_dom"/>
</dbReference>